<evidence type="ECO:0000256" key="3">
    <source>
        <dbReference type="ARBA" id="ARBA00023163"/>
    </source>
</evidence>
<evidence type="ECO:0000256" key="1">
    <source>
        <dbReference type="ARBA" id="ARBA00023015"/>
    </source>
</evidence>
<protein>
    <submittedName>
        <fullName evidence="5">Transcriptional regulatory protein</fullName>
    </submittedName>
</protein>
<name>A0A3P3XFY9_9SPIR</name>
<gene>
    <name evidence="5" type="ORF">SPIROBIBN47_150027</name>
</gene>
<evidence type="ECO:0000256" key="2">
    <source>
        <dbReference type="ARBA" id="ARBA00023125"/>
    </source>
</evidence>
<dbReference type="GO" id="GO:0000976">
    <property type="term" value="F:transcription cis-regulatory region binding"/>
    <property type="evidence" value="ECO:0007669"/>
    <property type="project" value="TreeGrafter"/>
</dbReference>
<dbReference type="AlphaFoldDB" id="A0A3P3XFY9"/>
<organism evidence="5">
    <name type="scientific">uncultured spirochete</name>
    <dbReference type="NCBI Taxonomy" id="156406"/>
    <lineage>
        <taxon>Bacteria</taxon>
        <taxon>Pseudomonadati</taxon>
        <taxon>Spirochaetota</taxon>
        <taxon>Spirochaetia</taxon>
        <taxon>Spirochaetales</taxon>
        <taxon>environmental samples</taxon>
    </lineage>
</organism>
<dbReference type="Gene3D" id="1.10.260.40">
    <property type="entry name" value="lambda repressor-like DNA-binding domains"/>
    <property type="match status" value="1"/>
</dbReference>
<dbReference type="SUPFAM" id="SSF47413">
    <property type="entry name" value="lambda repressor-like DNA-binding domains"/>
    <property type="match status" value="1"/>
</dbReference>
<dbReference type="PANTHER" id="PTHR30146">
    <property type="entry name" value="LACI-RELATED TRANSCRIPTIONAL REPRESSOR"/>
    <property type="match status" value="1"/>
</dbReference>
<dbReference type="GO" id="GO:0003700">
    <property type="term" value="F:DNA-binding transcription factor activity"/>
    <property type="evidence" value="ECO:0007669"/>
    <property type="project" value="TreeGrafter"/>
</dbReference>
<dbReference type="SMART" id="SM00354">
    <property type="entry name" value="HTH_LACI"/>
    <property type="match status" value="1"/>
</dbReference>
<keyword evidence="1" id="KW-0805">Transcription regulation</keyword>
<dbReference type="PANTHER" id="PTHR30146:SF144">
    <property type="entry name" value="LACI-FAMILY TRANSCRIPTION REGULATOR"/>
    <property type="match status" value="1"/>
</dbReference>
<keyword evidence="2" id="KW-0238">DNA-binding</keyword>
<dbReference type="EMBL" id="FWDM01000007">
    <property type="protein sequence ID" value="SLM10514.1"/>
    <property type="molecule type" value="Genomic_DNA"/>
</dbReference>
<dbReference type="Pfam" id="PF13407">
    <property type="entry name" value="Peripla_BP_4"/>
    <property type="match status" value="1"/>
</dbReference>
<dbReference type="PROSITE" id="PS50932">
    <property type="entry name" value="HTH_LACI_2"/>
    <property type="match status" value="1"/>
</dbReference>
<dbReference type="SUPFAM" id="SSF53822">
    <property type="entry name" value="Periplasmic binding protein-like I"/>
    <property type="match status" value="1"/>
</dbReference>
<reference evidence="5" key="1">
    <citation type="submission" date="2017-02" db="EMBL/GenBank/DDBJ databases">
        <authorList>
            <person name="Regsiter A."/>
            <person name="William W."/>
        </authorList>
    </citation>
    <scope>NUCLEOTIDE SEQUENCE</scope>
    <source>
        <strain evidence="5">Bib</strain>
    </source>
</reference>
<dbReference type="CDD" id="cd01392">
    <property type="entry name" value="HTH_LacI"/>
    <property type="match status" value="1"/>
</dbReference>
<dbReference type="InterPro" id="IPR010982">
    <property type="entry name" value="Lambda_DNA-bd_dom_sf"/>
</dbReference>
<keyword evidence="3" id="KW-0804">Transcription</keyword>
<evidence type="ECO:0000259" key="4">
    <source>
        <dbReference type="PROSITE" id="PS50932"/>
    </source>
</evidence>
<proteinExistence type="predicted"/>
<dbReference type="Gene3D" id="3.40.50.2300">
    <property type="match status" value="2"/>
</dbReference>
<dbReference type="InterPro" id="IPR000843">
    <property type="entry name" value="HTH_LacI"/>
</dbReference>
<accession>A0A3P3XFY9</accession>
<feature type="domain" description="HTH lacI-type" evidence="4">
    <location>
        <begin position="1"/>
        <end position="55"/>
    </location>
</feature>
<dbReference type="InterPro" id="IPR025997">
    <property type="entry name" value="SBP_2_dom"/>
</dbReference>
<dbReference type="Pfam" id="PF00356">
    <property type="entry name" value="LacI"/>
    <property type="match status" value="1"/>
</dbReference>
<evidence type="ECO:0000313" key="5">
    <source>
        <dbReference type="EMBL" id="SLM10514.1"/>
    </source>
</evidence>
<dbReference type="InterPro" id="IPR028082">
    <property type="entry name" value="Peripla_BP_I"/>
</dbReference>
<sequence length="365" mass="40930">MTVRGIAEKAGVSIGTVDRVLHGRGRVSPETKERILSIVRESGYTPNPIARHLKLNKKHTFAIVMPDLDEDSGYWRIAYSGVQKAQKELAAFGVNIKRFEFNRYNRSSFAKAMAAFDPGLFSGLLIAPVIPEESLLLLRRMPTDFPVVFFDAQIPSFTPLTRIGQNAFQSGMLAGRLLEAFSKRKGPYIIVSTHSEDYHIQKRIEGFQAYFALAPHTIVLRECFDIEHKEKREFFVRQLLSEFPSIDGIFVTNASVHGIAARINSRAESPHVAIVGYDLVPENVRQLQAGTIDCIVSQRQDHQGYQGLYQLYRKVVLGQDVEAEIEMPIDIYLKENLLQQALPEPQKIISSPAPAIAPSARLQGI</sequence>